<evidence type="ECO:0000256" key="4">
    <source>
        <dbReference type="SAM" id="MobiDB-lite"/>
    </source>
</evidence>
<feature type="region of interest" description="Disordered" evidence="4">
    <location>
        <begin position="1204"/>
        <end position="1255"/>
    </location>
</feature>
<dbReference type="SMART" id="SM00509">
    <property type="entry name" value="TFS2N"/>
    <property type="match status" value="1"/>
</dbReference>
<feature type="compositionally biased region" description="Basic and acidic residues" evidence="4">
    <location>
        <begin position="599"/>
        <end position="609"/>
    </location>
</feature>
<dbReference type="Gene3D" id="1.20.930.10">
    <property type="entry name" value="Conserved domain common to transcription factors TFIIS, elongin A, CRSP70"/>
    <property type="match status" value="1"/>
</dbReference>
<keyword evidence="8" id="KW-1185">Reference proteome</keyword>
<feature type="compositionally biased region" description="Polar residues" evidence="4">
    <location>
        <begin position="436"/>
        <end position="458"/>
    </location>
</feature>
<dbReference type="PANTHER" id="PTHR46548">
    <property type="entry name" value="BAH AND TFIIS DOMAIN-CONTAINING PROTEIN-RELATED"/>
    <property type="match status" value="1"/>
</dbReference>
<dbReference type="CDD" id="cd00183">
    <property type="entry name" value="TFIIS_I"/>
    <property type="match status" value="1"/>
</dbReference>
<comment type="subcellular location">
    <subcellularLocation>
        <location evidence="1 3">Nucleus</location>
    </subcellularLocation>
</comment>
<dbReference type="SMART" id="SM00439">
    <property type="entry name" value="BAH"/>
    <property type="match status" value="1"/>
</dbReference>
<dbReference type="SUPFAM" id="SSF47676">
    <property type="entry name" value="Conserved domain common to transcription factors TFIIS, elongin A, CRSP70"/>
    <property type="match status" value="1"/>
</dbReference>
<dbReference type="InterPro" id="IPR035441">
    <property type="entry name" value="TFIIS/LEDGF_dom_sf"/>
</dbReference>
<feature type="region of interest" description="Disordered" evidence="4">
    <location>
        <begin position="1588"/>
        <end position="1609"/>
    </location>
</feature>
<feature type="region of interest" description="Disordered" evidence="4">
    <location>
        <begin position="546"/>
        <end position="665"/>
    </location>
</feature>
<dbReference type="InterPro" id="IPR003617">
    <property type="entry name" value="TFIIS/CRSP70_N_sub"/>
</dbReference>
<dbReference type="GO" id="GO:0003682">
    <property type="term" value="F:chromatin binding"/>
    <property type="evidence" value="ECO:0007669"/>
    <property type="project" value="InterPro"/>
</dbReference>
<feature type="domain" description="BAH" evidence="5">
    <location>
        <begin position="37"/>
        <end position="152"/>
    </location>
</feature>
<dbReference type="InterPro" id="IPR017923">
    <property type="entry name" value="TFIIS_N"/>
</dbReference>
<evidence type="ECO:0000256" key="2">
    <source>
        <dbReference type="ARBA" id="ARBA00023242"/>
    </source>
</evidence>
<dbReference type="Pfam" id="PF08711">
    <property type="entry name" value="Med26"/>
    <property type="match status" value="1"/>
</dbReference>
<feature type="compositionally biased region" description="Polar residues" evidence="4">
    <location>
        <begin position="1526"/>
        <end position="1540"/>
    </location>
</feature>
<feature type="compositionally biased region" description="Low complexity" evidence="4">
    <location>
        <begin position="512"/>
        <end position="525"/>
    </location>
</feature>
<feature type="compositionally biased region" description="Polar residues" evidence="4">
    <location>
        <begin position="715"/>
        <end position="724"/>
    </location>
</feature>
<feature type="compositionally biased region" description="Basic and acidic residues" evidence="4">
    <location>
        <begin position="1588"/>
        <end position="1602"/>
    </location>
</feature>
<feature type="compositionally biased region" description="Polar residues" evidence="4">
    <location>
        <begin position="466"/>
        <end position="483"/>
    </location>
</feature>
<feature type="compositionally biased region" description="Basic and acidic residues" evidence="4">
    <location>
        <begin position="655"/>
        <end position="665"/>
    </location>
</feature>
<feature type="region of interest" description="Disordered" evidence="4">
    <location>
        <begin position="174"/>
        <end position="238"/>
    </location>
</feature>
<dbReference type="Proteomes" id="UP001497480">
    <property type="component" value="Unassembled WGS sequence"/>
</dbReference>
<reference evidence="7 8" key="1">
    <citation type="submission" date="2024-03" db="EMBL/GenBank/DDBJ databases">
        <authorList>
            <person name="Martinez-Hernandez J."/>
        </authorList>
    </citation>
    <scope>NUCLEOTIDE SEQUENCE [LARGE SCALE GENOMIC DNA]</scope>
</reference>
<evidence type="ECO:0000259" key="6">
    <source>
        <dbReference type="PROSITE" id="PS51319"/>
    </source>
</evidence>
<feature type="region of interest" description="Disordered" evidence="4">
    <location>
        <begin position="778"/>
        <end position="812"/>
    </location>
</feature>
<feature type="compositionally biased region" description="Polar residues" evidence="4">
    <location>
        <begin position="404"/>
        <end position="429"/>
    </location>
</feature>
<feature type="compositionally biased region" description="Polar residues" evidence="4">
    <location>
        <begin position="184"/>
        <end position="209"/>
    </location>
</feature>
<comment type="caution">
    <text evidence="7">The sequence shown here is derived from an EMBL/GenBank/DDBJ whole genome shotgun (WGS) entry which is preliminary data.</text>
</comment>
<organism evidence="7 8">
    <name type="scientific">Lupinus luteus</name>
    <name type="common">European yellow lupine</name>
    <dbReference type="NCBI Taxonomy" id="3873"/>
    <lineage>
        <taxon>Eukaryota</taxon>
        <taxon>Viridiplantae</taxon>
        <taxon>Streptophyta</taxon>
        <taxon>Embryophyta</taxon>
        <taxon>Tracheophyta</taxon>
        <taxon>Spermatophyta</taxon>
        <taxon>Magnoliopsida</taxon>
        <taxon>eudicotyledons</taxon>
        <taxon>Gunneridae</taxon>
        <taxon>Pentapetalae</taxon>
        <taxon>rosids</taxon>
        <taxon>fabids</taxon>
        <taxon>Fabales</taxon>
        <taxon>Fabaceae</taxon>
        <taxon>Papilionoideae</taxon>
        <taxon>50 kb inversion clade</taxon>
        <taxon>genistoids sensu lato</taxon>
        <taxon>core genistoids</taxon>
        <taxon>Genisteae</taxon>
        <taxon>Lupinus</taxon>
    </lineage>
</organism>
<dbReference type="PROSITE" id="PS51319">
    <property type="entry name" value="TFIIS_N"/>
    <property type="match status" value="1"/>
</dbReference>
<dbReference type="GO" id="GO:0005634">
    <property type="term" value="C:nucleus"/>
    <property type="evidence" value="ECO:0007669"/>
    <property type="project" value="UniProtKB-SubCell"/>
</dbReference>
<protein>
    <submittedName>
        <fullName evidence="7">Uncharacterized protein</fullName>
    </submittedName>
</protein>
<dbReference type="Pfam" id="PF01426">
    <property type="entry name" value="BAH"/>
    <property type="match status" value="1"/>
</dbReference>
<evidence type="ECO:0000256" key="1">
    <source>
        <dbReference type="ARBA" id="ARBA00004123"/>
    </source>
</evidence>
<name>A0AAV1XJB6_LUPLU</name>
<evidence type="ECO:0000313" key="7">
    <source>
        <dbReference type="EMBL" id="CAL0321784.1"/>
    </source>
</evidence>
<dbReference type="Gene3D" id="2.30.30.490">
    <property type="match status" value="1"/>
</dbReference>
<dbReference type="PROSITE" id="PS51038">
    <property type="entry name" value="BAH"/>
    <property type="match status" value="1"/>
</dbReference>
<feature type="domain" description="TFIIS N-terminal" evidence="6">
    <location>
        <begin position="314"/>
        <end position="400"/>
    </location>
</feature>
<dbReference type="EMBL" id="CAXHTB010000015">
    <property type="protein sequence ID" value="CAL0321784.1"/>
    <property type="molecule type" value="Genomic_DNA"/>
</dbReference>
<accession>A0AAV1XJB6</accession>
<feature type="region of interest" description="Disordered" evidence="4">
    <location>
        <begin position="1526"/>
        <end position="1572"/>
    </location>
</feature>
<dbReference type="InterPro" id="IPR001025">
    <property type="entry name" value="BAH_dom"/>
</dbReference>
<feature type="compositionally biased region" description="Basic and acidic residues" evidence="4">
    <location>
        <begin position="217"/>
        <end position="236"/>
    </location>
</feature>
<evidence type="ECO:0000259" key="5">
    <source>
        <dbReference type="PROSITE" id="PS51038"/>
    </source>
</evidence>
<evidence type="ECO:0000313" key="8">
    <source>
        <dbReference type="Proteomes" id="UP001497480"/>
    </source>
</evidence>
<sequence length="1609" mass="172329">MHGFGREHSKQRRHMWPLPSNATTVVTDSQFLCKDGRKIRVGDCALFKPPHDSPPFIGIIRRLTFDKEENPSLEVNWLYRPADLKLAKGIFLEAAPNEVFYSFHKDEISAASLLHPCKVAFLRKGVELPSGISAFVCRRVYDIEHNCLWWLTDQNYLNEEINQLLEKTKLDMHGAVQSGGRSPKQLNGPTSTQSLKSGSDSIKNSSFGVQSKGKKRERGDQGSDSSKRERLVKAEEGDSGQFRLESMLKSEISKFTDKGGLVDFEGVEKLVQLMQPESGDKKIDLAGRIMLANVISVTDRYDCLSWFVQLKGLPVLDEWLQEVHKGKIGDGNMPKESDKSVEDFLLALLRALDKLPVNLNALQTCNVGKSVNHLRSHKNAEIQRKARSLVDTWKKRVEAEMKMTDSQSGSTHRVSWPTKQASSEVSQVGNRKIGGSSENVAKSSAIQPSVSKTPQAKPNSGELLSKPSSSPVSAKGMSTSAGSISKDRNMKVLVGAVTPDLPMTPIKEERSSGSSQSQTNSLSCSSEHAKTVGSCMEDARSSTAASMSAGKIHGGVSRNRKSSNGLHGVGLAVPQKEPRSAKALTRNTPAEKVSPTQMSHEKSPDRPFSDQRNSQPLILRLPNTGRSPSRGASGGTFEEPAVSCGKASPPAEKNQSPDRRAKAKTDCLQTNIASNFKNDASDANGSLTCFEEGKGSPVGDQRCIASEEGDKPTETSKPTRLSSGFVSRSGQIYDASVSPMDALVESCVKISEASTSTSPGDDGMNLLATVAAGEISRSKNVSPLASPARKSPEAGGSSSVNDCKSKHSGGGVVHTLAQSDVGAIEEHHLESVDPLQVKLDSRHSDMKVLHNGSGDDEVMSSSCVERTGDGRTKINFSTTDCLQNAEGPCLLPETKEGASESTLPAKEETDVEPGGANQLNDQRELGCQCATGSSSDCKLKSRSSSFGEDVKVDHLDERVIEDEKISVSKEVLASVNVEKKIEEKLSELSSDVGNENRIIAEKVTGSGISVQKPSPVAEICDPNDLKEDDMLPTPSGNPSMVCMDGNADDVKSDEVEPDNKPMDLDPAVSAGINGRVEENLGTNEVLGHCSDLSGHPELPTSPGKENEVHKTSECKLDGIESETVLERHAFSINPPLTDSGSDTAVKLDFDLNEGIPVDDVSQGEIVRQEEPTTSSAVHVPCALPFPMSSMSGSLYASITATSAAKGPVVPPESPMRNKGELGWKGSAATSAFRPAEPRKNAEVPSNTSDIPSVDATPIKQARPLLDFDLNVADELSFDDLASHGSLESGPHDRNTVGFDLDLNRVDETPEAGSYSMSKVDIPSLPSKLSLSSGISNGGSISRDFDLNNGPGLDEVGTEVTVRSQHMKSSIPFPSAVHGARTNNPEFGNYSWFPPCNSYSAITVPPLLPGRGEQSYVAGAGAQRIMVPTGSTPFSSEFYRGPVLSSSPAVAYPPNTPFPYPGFPFETNFPLSSNSFSGCSTAFMDSSTMGGLCFPTMPSQPLGPGGVVSSTYPRPYVMSLPGGTSNVIPDNRKWGSQSLDLNSGPGGGADAEGRDDRLPSGLRQMPAPSSHALTEEHMKMFQVAGVLKRKEPDGGWDGTDRFSYKQPSWQ</sequence>
<feature type="region of interest" description="Disordered" evidence="4">
    <location>
        <begin position="690"/>
        <end position="724"/>
    </location>
</feature>
<dbReference type="PANTHER" id="PTHR46548:SF2">
    <property type="entry name" value="BAH DOMAIN-CONTAINING PROTEIN"/>
    <property type="match status" value="1"/>
</dbReference>
<keyword evidence="2 3" id="KW-0539">Nucleus</keyword>
<dbReference type="InterPro" id="IPR043151">
    <property type="entry name" value="BAH_sf"/>
</dbReference>
<feature type="region of interest" description="Disordered" evidence="4">
    <location>
        <begin position="401"/>
        <end position="525"/>
    </location>
</feature>
<proteinExistence type="predicted"/>
<gene>
    <name evidence="7" type="ORF">LLUT_LOCUS22844</name>
</gene>
<evidence type="ECO:0000256" key="3">
    <source>
        <dbReference type="PROSITE-ProRule" id="PRU00649"/>
    </source>
</evidence>
<feature type="region of interest" description="Disordered" evidence="4">
    <location>
        <begin position="893"/>
        <end position="920"/>
    </location>
</feature>